<reference evidence="1" key="2">
    <citation type="journal article" date="2007" name="Science">
        <title>Draft genome sequence of the sexually transmitted pathogen Trichomonas vaginalis.</title>
        <authorList>
            <person name="Carlton J.M."/>
            <person name="Hirt R.P."/>
            <person name="Silva J.C."/>
            <person name="Delcher A.L."/>
            <person name="Schatz M."/>
            <person name="Zhao Q."/>
            <person name="Wortman J.R."/>
            <person name="Bidwell S.L."/>
            <person name="Alsmark U.C.M."/>
            <person name="Besteiro S."/>
            <person name="Sicheritz-Ponten T."/>
            <person name="Noel C.J."/>
            <person name="Dacks J.B."/>
            <person name="Foster P.G."/>
            <person name="Simillion C."/>
            <person name="Van de Peer Y."/>
            <person name="Miranda-Saavedra D."/>
            <person name="Barton G.J."/>
            <person name="Westrop G.D."/>
            <person name="Mueller S."/>
            <person name="Dessi D."/>
            <person name="Fiori P.L."/>
            <person name="Ren Q."/>
            <person name="Paulsen I."/>
            <person name="Zhang H."/>
            <person name="Bastida-Corcuera F.D."/>
            <person name="Simoes-Barbosa A."/>
            <person name="Brown M.T."/>
            <person name="Hayes R.D."/>
            <person name="Mukherjee M."/>
            <person name="Okumura C.Y."/>
            <person name="Schneider R."/>
            <person name="Smith A.J."/>
            <person name="Vanacova S."/>
            <person name="Villalvazo M."/>
            <person name="Haas B.J."/>
            <person name="Pertea M."/>
            <person name="Feldblyum T.V."/>
            <person name="Utterback T.R."/>
            <person name="Shu C.L."/>
            <person name="Osoegawa K."/>
            <person name="de Jong P.J."/>
            <person name="Hrdy I."/>
            <person name="Horvathova L."/>
            <person name="Zubacova Z."/>
            <person name="Dolezal P."/>
            <person name="Malik S.B."/>
            <person name="Logsdon J.M. Jr."/>
            <person name="Henze K."/>
            <person name="Gupta A."/>
            <person name="Wang C.C."/>
            <person name="Dunne R.L."/>
            <person name="Upcroft J.A."/>
            <person name="Upcroft P."/>
            <person name="White O."/>
            <person name="Salzberg S.L."/>
            <person name="Tang P."/>
            <person name="Chiu C.-H."/>
            <person name="Lee Y.-S."/>
            <person name="Embley T.M."/>
            <person name="Coombs G.H."/>
            <person name="Mottram J.C."/>
            <person name="Tachezy J."/>
            <person name="Fraser-Liggett C.M."/>
            <person name="Johnson P.J."/>
        </authorList>
    </citation>
    <scope>NUCLEOTIDE SEQUENCE [LARGE SCALE GENOMIC DNA]</scope>
    <source>
        <strain evidence="1">G3</strain>
    </source>
</reference>
<reference evidence="1" key="1">
    <citation type="submission" date="2006-10" db="EMBL/GenBank/DDBJ databases">
        <authorList>
            <person name="Amadeo P."/>
            <person name="Zhao Q."/>
            <person name="Wortman J."/>
            <person name="Fraser-Liggett C."/>
            <person name="Carlton J."/>
        </authorList>
    </citation>
    <scope>NUCLEOTIDE SEQUENCE</scope>
    <source>
        <strain evidence="1">G3</strain>
    </source>
</reference>
<dbReference type="VEuPathDB" id="TrichDB:TVAG_490280"/>
<dbReference type="InParanoid" id="A2F0W5"/>
<dbReference type="VEuPathDB" id="TrichDB:TVAGG3_0532760"/>
<dbReference type="Proteomes" id="UP000001542">
    <property type="component" value="Unassembled WGS sequence"/>
</dbReference>
<dbReference type="KEGG" id="tva:4759266"/>
<keyword evidence="2" id="KW-1185">Reference proteome</keyword>
<accession>A2F0W5</accession>
<proteinExistence type="predicted"/>
<protein>
    <submittedName>
        <fullName evidence="1">Uncharacterized protein</fullName>
    </submittedName>
</protein>
<dbReference type="AlphaFoldDB" id="A2F0W5"/>
<evidence type="ECO:0000313" key="2">
    <source>
        <dbReference type="Proteomes" id="UP000001542"/>
    </source>
</evidence>
<sequence length="233" mass="28326">MEKYQDILNEYYNFIPKIDQIVSSNIENVEEDLFFSFRYSLYYHNIEKFRFIGEVTGLMFKRWNLACYCFEEYIQMFHPKRETVQKDFELIKKLGNEILNYYPHYLKDIQRISDLKNFVMRKQKSQTLWEKVFGYKIPDEILNDKKLTEECYPAPDNRVIEATNYVLMRIDQVNPRPRGIIVCDNSRSKEKNQNKQSLKPEPKMNNVQIETYIYHDHNPIKRLYQPLNPDYVN</sequence>
<name>A2F0W5_TRIV3</name>
<dbReference type="RefSeq" id="XP_001314144.1">
    <property type="nucleotide sequence ID" value="XM_001314133.1"/>
</dbReference>
<dbReference type="EMBL" id="DS113567">
    <property type="protein sequence ID" value="EAY01440.1"/>
    <property type="molecule type" value="Genomic_DNA"/>
</dbReference>
<gene>
    <name evidence="1" type="ORF">TVAG_490280</name>
</gene>
<organism evidence="1 2">
    <name type="scientific">Trichomonas vaginalis (strain ATCC PRA-98 / G3)</name>
    <dbReference type="NCBI Taxonomy" id="412133"/>
    <lineage>
        <taxon>Eukaryota</taxon>
        <taxon>Metamonada</taxon>
        <taxon>Parabasalia</taxon>
        <taxon>Trichomonadida</taxon>
        <taxon>Trichomonadidae</taxon>
        <taxon>Trichomonas</taxon>
    </lineage>
</organism>
<evidence type="ECO:0000313" key="1">
    <source>
        <dbReference type="EMBL" id="EAY01440.1"/>
    </source>
</evidence>